<accession>A0A1E7FU45</accession>
<dbReference type="OrthoDB" id="54189at2759"/>
<dbReference type="AlphaFoldDB" id="A0A1E7FU45"/>
<dbReference type="InterPro" id="IPR032675">
    <property type="entry name" value="LRR_dom_sf"/>
</dbReference>
<proteinExistence type="predicted"/>
<dbReference type="Gene3D" id="3.80.10.10">
    <property type="entry name" value="Ribonuclease Inhibitor"/>
    <property type="match status" value="1"/>
</dbReference>
<dbReference type="KEGG" id="fcy:FRACYDRAFT_231817"/>
<dbReference type="SUPFAM" id="SSF52047">
    <property type="entry name" value="RNI-like"/>
    <property type="match status" value="1"/>
</dbReference>
<gene>
    <name evidence="1" type="ORF">FRACYDRAFT_231817</name>
</gene>
<keyword evidence="2" id="KW-1185">Reference proteome</keyword>
<dbReference type="Proteomes" id="UP000095751">
    <property type="component" value="Unassembled WGS sequence"/>
</dbReference>
<dbReference type="InParanoid" id="A0A1E7FU45"/>
<evidence type="ECO:0000313" key="2">
    <source>
        <dbReference type="Proteomes" id="UP000095751"/>
    </source>
</evidence>
<dbReference type="EMBL" id="KV784353">
    <property type="protein sequence ID" value="OEU21676.1"/>
    <property type="molecule type" value="Genomic_DNA"/>
</dbReference>
<sequence length="238" mass="27506">MTELRLGICRSLPLELSNMPQLKTLRFFDSRILLSDFPGLGFKSLKRNELEFNIDSLRNIDNVRFQDSLKYLGMENCNLDGEMFQTLLFEIRPKFPNLSCLDLRFNIIESIKPVVDRIKNDNYRIATKSLHFLNLYRNPIFKKMKTDPIEKAAMLSFLKSYNTVYYLGDKYYSRLDPDIECALRINHAGRKIFVENGGSSSSGGSRSLPPSLWPTILERAYEKSDHIPGHTYGSWSAD</sequence>
<name>A0A1E7FU45_9STRA</name>
<evidence type="ECO:0000313" key="1">
    <source>
        <dbReference type="EMBL" id="OEU21676.1"/>
    </source>
</evidence>
<organism evidence="1 2">
    <name type="scientific">Fragilariopsis cylindrus CCMP1102</name>
    <dbReference type="NCBI Taxonomy" id="635003"/>
    <lineage>
        <taxon>Eukaryota</taxon>
        <taxon>Sar</taxon>
        <taxon>Stramenopiles</taxon>
        <taxon>Ochrophyta</taxon>
        <taxon>Bacillariophyta</taxon>
        <taxon>Bacillariophyceae</taxon>
        <taxon>Bacillariophycidae</taxon>
        <taxon>Bacillariales</taxon>
        <taxon>Bacillariaceae</taxon>
        <taxon>Fragilariopsis</taxon>
    </lineage>
</organism>
<reference evidence="1 2" key="1">
    <citation type="submission" date="2016-09" db="EMBL/GenBank/DDBJ databases">
        <title>Extensive genetic diversity and differential bi-allelic expression allows diatom success in the polar Southern Ocean.</title>
        <authorList>
            <consortium name="DOE Joint Genome Institute"/>
            <person name="Mock T."/>
            <person name="Otillar R.P."/>
            <person name="Strauss J."/>
            <person name="Dupont C."/>
            <person name="Frickenhaus S."/>
            <person name="Maumus F."/>
            <person name="Mcmullan M."/>
            <person name="Sanges R."/>
            <person name="Schmutz J."/>
            <person name="Toseland A."/>
            <person name="Valas R."/>
            <person name="Veluchamy A."/>
            <person name="Ward B.J."/>
            <person name="Allen A."/>
            <person name="Barry K."/>
            <person name="Falciatore A."/>
            <person name="Ferrante M."/>
            <person name="Fortunato A.E."/>
            <person name="Gloeckner G."/>
            <person name="Gruber A."/>
            <person name="Hipkin R."/>
            <person name="Janech M."/>
            <person name="Kroth P."/>
            <person name="Leese F."/>
            <person name="Lindquist E."/>
            <person name="Lyon B.R."/>
            <person name="Martin J."/>
            <person name="Mayer C."/>
            <person name="Parker M."/>
            <person name="Quesneville H."/>
            <person name="Raymond J."/>
            <person name="Uhlig C."/>
            <person name="Valentin K.U."/>
            <person name="Worden A.Z."/>
            <person name="Armbrust E.V."/>
            <person name="Bowler C."/>
            <person name="Green B."/>
            <person name="Moulton V."/>
            <person name="Van Oosterhout C."/>
            <person name="Grigoriev I."/>
        </authorList>
    </citation>
    <scope>NUCLEOTIDE SEQUENCE [LARGE SCALE GENOMIC DNA]</scope>
    <source>
        <strain evidence="1 2">CCMP1102</strain>
    </source>
</reference>
<protein>
    <submittedName>
        <fullName evidence="1">Uncharacterized protein</fullName>
    </submittedName>
</protein>